<reference evidence="2 3" key="1">
    <citation type="submission" date="2021-07" db="EMBL/GenBank/DDBJ databases">
        <authorList>
            <person name="Palmer J.M."/>
        </authorList>
    </citation>
    <scope>NUCLEOTIDE SEQUENCE [LARGE SCALE GENOMIC DNA]</scope>
    <source>
        <strain evidence="2 3">AT_MEX2019</strain>
        <tissue evidence="2">Muscle</tissue>
    </source>
</reference>
<organism evidence="2 3">
    <name type="scientific">Ataeniobius toweri</name>
    <dbReference type="NCBI Taxonomy" id="208326"/>
    <lineage>
        <taxon>Eukaryota</taxon>
        <taxon>Metazoa</taxon>
        <taxon>Chordata</taxon>
        <taxon>Craniata</taxon>
        <taxon>Vertebrata</taxon>
        <taxon>Euteleostomi</taxon>
        <taxon>Actinopterygii</taxon>
        <taxon>Neopterygii</taxon>
        <taxon>Teleostei</taxon>
        <taxon>Neoteleostei</taxon>
        <taxon>Acanthomorphata</taxon>
        <taxon>Ovalentaria</taxon>
        <taxon>Atherinomorphae</taxon>
        <taxon>Cyprinodontiformes</taxon>
        <taxon>Goodeidae</taxon>
        <taxon>Ataeniobius</taxon>
    </lineage>
</organism>
<dbReference type="Proteomes" id="UP001345963">
    <property type="component" value="Unassembled WGS sequence"/>
</dbReference>
<proteinExistence type="predicted"/>
<protein>
    <submittedName>
        <fullName evidence="2">Uncharacterized protein</fullName>
    </submittedName>
</protein>
<accession>A0ABU7BPF3</accession>
<dbReference type="EMBL" id="JAHUTI010061747">
    <property type="protein sequence ID" value="MED6252527.1"/>
    <property type="molecule type" value="Genomic_DNA"/>
</dbReference>
<gene>
    <name evidence="2" type="ORF">ATANTOWER_012981</name>
</gene>
<feature type="region of interest" description="Disordered" evidence="1">
    <location>
        <begin position="85"/>
        <end position="105"/>
    </location>
</feature>
<evidence type="ECO:0000313" key="2">
    <source>
        <dbReference type="EMBL" id="MED6252527.1"/>
    </source>
</evidence>
<evidence type="ECO:0000256" key="1">
    <source>
        <dbReference type="SAM" id="MobiDB-lite"/>
    </source>
</evidence>
<evidence type="ECO:0000313" key="3">
    <source>
        <dbReference type="Proteomes" id="UP001345963"/>
    </source>
</evidence>
<comment type="caution">
    <text evidence="2">The sequence shown here is derived from an EMBL/GenBank/DDBJ whole genome shotgun (WGS) entry which is preliminary data.</text>
</comment>
<name>A0ABU7BPF3_9TELE</name>
<keyword evidence="3" id="KW-1185">Reference proteome</keyword>
<sequence length="105" mass="11052">MISNFLSSTVGSALLSSTGGSPYLPVSLQTRFSEDYLSSLVDLQTRFFAGFPSPQVSLQTSYATGLWTSSATSTTGFQVFISDPVSPGSRPHCCQPPSSPPPLVS</sequence>